<dbReference type="InterPro" id="IPR000796">
    <property type="entry name" value="Asp_trans"/>
</dbReference>
<evidence type="ECO:0000256" key="7">
    <source>
        <dbReference type="SAM" id="Coils"/>
    </source>
</evidence>
<dbReference type="CDD" id="cd00609">
    <property type="entry name" value="AAT_like"/>
    <property type="match status" value="1"/>
</dbReference>
<keyword evidence="5" id="KW-0808">Transferase</keyword>
<evidence type="ECO:0000256" key="1">
    <source>
        <dbReference type="ARBA" id="ARBA00001933"/>
    </source>
</evidence>
<dbReference type="Pfam" id="PF00155">
    <property type="entry name" value="Aminotran_1_2"/>
    <property type="match status" value="1"/>
</dbReference>
<protein>
    <submittedName>
        <fullName evidence="9">Aminotransferase class I/II-fold pyridoxal phosphate-dependent enzyme</fullName>
    </submittedName>
</protein>
<dbReference type="InterPro" id="IPR015421">
    <property type="entry name" value="PyrdxlP-dep_Trfase_major"/>
</dbReference>
<dbReference type="GO" id="GO:0008483">
    <property type="term" value="F:transaminase activity"/>
    <property type="evidence" value="ECO:0007669"/>
    <property type="project" value="UniProtKB-KW"/>
</dbReference>
<dbReference type="GO" id="GO:0030170">
    <property type="term" value="F:pyridoxal phosphate binding"/>
    <property type="evidence" value="ECO:0007669"/>
    <property type="project" value="InterPro"/>
</dbReference>
<evidence type="ECO:0000256" key="6">
    <source>
        <dbReference type="ARBA" id="ARBA00022898"/>
    </source>
</evidence>
<gene>
    <name evidence="9" type="ORF">KHX13_04075</name>
</gene>
<dbReference type="Proteomes" id="UP000754226">
    <property type="component" value="Unassembled WGS sequence"/>
</dbReference>
<sequence length="416" mass="46244">MSISCVAPHAQGKSAKDRIFGASEAAQNRIKEIGADKVTNSTIGVMLDNDGNFVVLPTVAKVYHSLSDAELFRYAPITGLPEFLDLVQGACFGQSRPDGCYTAAVATAGGSGAVHHCIWNYTMPGDTVLTSAWYWGPYKTMCRDMNRNFDTYPMVTEDHRFNLEGLQEKVQELLKKQDRVLAIINTPAHNPTGFSLTPEDIENVLHMLEDSIKGTNKKAVLALDVAYIDYAGEREEVRKIFKKLSHLPENIFVLICYSLSKSFSMYGQRSGALIGVSSSKEQIQEFVDVNKFTSRSTWSNCNRGAMDTLATIYKDKNLLDDIQKERNYYYKMIQERGDVFTKEAQECGLKMMPYISGFFLSIPAKDSEAVCNKLHEDNIFCVPLAAGVRVGLCCTPLSKIYGMAKKIKDAMDAVGE</sequence>
<dbReference type="EMBL" id="JAGZCZ010000004">
    <property type="protein sequence ID" value="MBS5519501.1"/>
    <property type="molecule type" value="Genomic_DNA"/>
</dbReference>
<evidence type="ECO:0000259" key="8">
    <source>
        <dbReference type="Pfam" id="PF00155"/>
    </source>
</evidence>
<feature type="coiled-coil region" evidence="7">
    <location>
        <begin position="156"/>
        <end position="183"/>
    </location>
</feature>
<dbReference type="InterPro" id="IPR004839">
    <property type="entry name" value="Aminotransferase_I/II_large"/>
</dbReference>
<reference evidence="9" key="1">
    <citation type="submission" date="2021-02" db="EMBL/GenBank/DDBJ databases">
        <title>Infant gut strain persistence is associated with maternal origin, phylogeny, and functional potential including surface adhesion and iron acquisition.</title>
        <authorList>
            <person name="Lou Y.C."/>
        </authorList>
    </citation>
    <scope>NUCLEOTIDE SEQUENCE</scope>
    <source>
        <strain evidence="9">L3_106_000M1_dasL3_106_000M1_concoct_15</strain>
    </source>
</reference>
<evidence type="ECO:0000256" key="5">
    <source>
        <dbReference type="ARBA" id="ARBA00022679"/>
    </source>
</evidence>
<accession>A0A943I4F9</accession>
<evidence type="ECO:0000313" key="10">
    <source>
        <dbReference type="Proteomes" id="UP000754226"/>
    </source>
</evidence>
<proteinExistence type="inferred from homology"/>
<evidence type="ECO:0000256" key="2">
    <source>
        <dbReference type="ARBA" id="ARBA00007441"/>
    </source>
</evidence>
<dbReference type="InterPro" id="IPR015424">
    <property type="entry name" value="PyrdxlP-dep_Trfase"/>
</dbReference>
<dbReference type="InterPro" id="IPR015422">
    <property type="entry name" value="PyrdxlP-dep_Trfase_small"/>
</dbReference>
<keyword evidence="6" id="KW-0663">Pyridoxal phosphate</keyword>
<comment type="caution">
    <text evidence="9">The sequence shown here is derived from an EMBL/GenBank/DDBJ whole genome shotgun (WGS) entry which is preliminary data.</text>
</comment>
<organism evidence="9 10">
    <name type="scientific">Acidaminococcus intestini</name>
    <dbReference type="NCBI Taxonomy" id="187327"/>
    <lineage>
        <taxon>Bacteria</taxon>
        <taxon>Bacillati</taxon>
        <taxon>Bacillota</taxon>
        <taxon>Negativicutes</taxon>
        <taxon>Acidaminococcales</taxon>
        <taxon>Acidaminococcaceae</taxon>
        <taxon>Acidaminococcus</taxon>
    </lineage>
</organism>
<dbReference type="PANTHER" id="PTHR11879:SF22">
    <property type="entry name" value="ASPARTATE AMINOTRANSFERASE, MITOCHONDRIAL"/>
    <property type="match status" value="1"/>
</dbReference>
<dbReference type="GO" id="GO:0042802">
    <property type="term" value="F:identical protein binding"/>
    <property type="evidence" value="ECO:0007669"/>
    <property type="project" value="TreeGrafter"/>
</dbReference>
<evidence type="ECO:0000256" key="3">
    <source>
        <dbReference type="ARBA" id="ARBA00011738"/>
    </source>
</evidence>
<keyword evidence="7" id="KW-0175">Coiled coil</keyword>
<dbReference type="Gene3D" id="3.40.640.10">
    <property type="entry name" value="Type I PLP-dependent aspartate aminotransferase-like (Major domain)"/>
    <property type="match status" value="1"/>
</dbReference>
<evidence type="ECO:0000313" key="9">
    <source>
        <dbReference type="EMBL" id="MBS5519501.1"/>
    </source>
</evidence>
<dbReference type="PANTHER" id="PTHR11879">
    <property type="entry name" value="ASPARTATE AMINOTRANSFERASE"/>
    <property type="match status" value="1"/>
</dbReference>
<dbReference type="AlphaFoldDB" id="A0A943I4F9"/>
<feature type="domain" description="Aminotransferase class I/classII large" evidence="8">
    <location>
        <begin position="38"/>
        <end position="384"/>
    </location>
</feature>
<name>A0A943I4F9_9FIRM</name>
<keyword evidence="4 9" id="KW-0032">Aminotransferase</keyword>
<comment type="subunit">
    <text evidence="3">Homodimer.</text>
</comment>
<comment type="similarity">
    <text evidence="2">Belongs to the class-I pyridoxal-phosphate-dependent aminotransferase family.</text>
</comment>
<dbReference type="SUPFAM" id="SSF53383">
    <property type="entry name" value="PLP-dependent transferases"/>
    <property type="match status" value="1"/>
</dbReference>
<comment type="cofactor">
    <cofactor evidence="1">
        <name>pyridoxal 5'-phosphate</name>
        <dbReference type="ChEBI" id="CHEBI:597326"/>
    </cofactor>
</comment>
<dbReference type="GO" id="GO:0006520">
    <property type="term" value="P:amino acid metabolic process"/>
    <property type="evidence" value="ECO:0007669"/>
    <property type="project" value="InterPro"/>
</dbReference>
<evidence type="ECO:0000256" key="4">
    <source>
        <dbReference type="ARBA" id="ARBA00022576"/>
    </source>
</evidence>
<dbReference type="Gene3D" id="3.90.1150.10">
    <property type="entry name" value="Aspartate Aminotransferase, domain 1"/>
    <property type="match status" value="1"/>
</dbReference>